<dbReference type="KEGG" id="mshj:MSHI_33270"/>
<proteinExistence type="predicted"/>
<dbReference type="Pfam" id="PF00934">
    <property type="entry name" value="PE"/>
    <property type="match status" value="1"/>
</dbReference>
<evidence type="ECO:0000259" key="2">
    <source>
        <dbReference type="Pfam" id="PF08237"/>
    </source>
</evidence>
<protein>
    <recommendedName>
        <fullName evidence="5">PE family protein</fullName>
    </recommendedName>
</protein>
<dbReference type="Proteomes" id="UP000467236">
    <property type="component" value="Chromosome"/>
</dbReference>
<evidence type="ECO:0000259" key="1">
    <source>
        <dbReference type="Pfam" id="PF00934"/>
    </source>
</evidence>
<dbReference type="Gene3D" id="1.10.287.850">
    <property type="entry name" value="HP0062-like domain"/>
    <property type="match status" value="1"/>
</dbReference>
<dbReference type="Pfam" id="PF08237">
    <property type="entry name" value="PE-PPE"/>
    <property type="match status" value="1"/>
</dbReference>
<reference evidence="3 4" key="1">
    <citation type="journal article" date="2019" name="Emerg. Microbes Infect.">
        <title>Comprehensive subspecies identification of 175 nontuberculous mycobacteria species based on 7547 genomic profiles.</title>
        <authorList>
            <person name="Matsumoto Y."/>
            <person name="Kinjo T."/>
            <person name="Motooka D."/>
            <person name="Nabeya D."/>
            <person name="Jung N."/>
            <person name="Uechi K."/>
            <person name="Horii T."/>
            <person name="Iida T."/>
            <person name="Fujita J."/>
            <person name="Nakamura S."/>
        </authorList>
    </citation>
    <scope>NUCLEOTIDE SEQUENCE [LARGE SCALE GENOMIC DNA]</scope>
    <source>
        <strain evidence="3 4">JCM 14233</strain>
    </source>
</reference>
<sequence length="570" mass="57997">MTYLATQPQLLVETAATVAGIRSAIAEANAAAAGPTTGLVAAAADEVSAAAARLFGAYAQQWHAVIGEAMAFHEKFVQALAAAGSAYAAAEAANAAAVASVLGGGPAIGAPLAATYDVALIMSGSGTPIPSVEWMAGVLPYIAANSPVTGASLPLDTPEGFYPVTGIKDLLANVSVARGVEVLDLALFGPQGLITAQGQSVGVLGYSQSSIISSLEMRHLAALGSPNTDKLSFTLLANPMNPNGGLLARFPGLSMPALGMEFYGATPSNTGYPLSSYTLQYDGFADFPRYPLNVLSVLNAMAGIEFVHTAYAGLDPNNLPPGYNLVELPVSPTNNGLEHYYMITYPGLPLLHPLRAVPVLGNPLANLVEPNLTYLVNLGYGDPHYGYSTDYADVPTPFGLFPSINPITFAGDMLSGTQQGVNAFGRDLSAMAPTSPPSPSLPDLSQTGGLPIPWTLPSTPAPTGLSLVSFIGALKAANTNIANTISDAAATGYAVALPTADIANSLLTSVPSYGVNLFLDGIAQAATGDPIGLVNAIGHPIAAGAALVTIAGGFEFLVLFNAAESIAQLG</sequence>
<evidence type="ECO:0008006" key="5">
    <source>
        <dbReference type="Google" id="ProtNLM"/>
    </source>
</evidence>
<keyword evidence="4" id="KW-1185">Reference proteome</keyword>
<feature type="domain" description="PE-PPE" evidence="2">
    <location>
        <begin position="155"/>
        <end position="380"/>
    </location>
</feature>
<dbReference type="EMBL" id="AP022575">
    <property type="protein sequence ID" value="BBX75421.1"/>
    <property type="molecule type" value="Genomic_DNA"/>
</dbReference>
<dbReference type="InterPro" id="IPR038332">
    <property type="entry name" value="PPE_sf"/>
</dbReference>
<evidence type="ECO:0000313" key="3">
    <source>
        <dbReference type="EMBL" id="BBX75421.1"/>
    </source>
</evidence>
<feature type="domain" description="PE" evidence="1">
    <location>
        <begin position="5"/>
        <end position="94"/>
    </location>
</feature>
<evidence type="ECO:0000313" key="4">
    <source>
        <dbReference type="Proteomes" id="UP000467236"/>
    </source>
</evidence>
<dbReference type="AlphaFoldDB" id="A0A7I7MT48"/>
<dbReference type="InterPro" id="IPR000084">
    <property type="entry name" value="PE-PGRS_N"/>
</dbReference>
<dbReference type="SUPFAM" id="SSF140459">
    <property type="entry name" value="PE/PPE dimer-like"/>
    <property type="match status" value="1"/>
</dbReference>
<name>A0A7I7MT48_9MYCO</name>
<organism evidence="3 4">
    <name type="scientific">Mycobacterium shinjukuense</name>
    <dbReference type="NCBI Taxonomy" id="398694"/>
    <lineage>
        <taxon>Bacteria</taxon>
        <taxon>Bacillati</taxon>
        <taxon>Actinomycetota</taxon>
        <taxon>Actinomycetes</taxon>
        <taxon>Mycobacteriales</taxon>
        <taxon>Mycobacteriaceae</taxon>
        <taxon>Mycobacterium</taxon>
    </lineage>
</organism>
<dbReference type="InterPro" id="IPR013228">
    <property type="entry name" value="PE-PPE_C"/>
</dbReference>
<accession>A0A7I7MT48</accession>
<dbReference type="RefSeq" id="WP_163663102.1">
    <property type="nucleotide sequence ID" value="NZ_AP022575.1"/>
</dbReference>
<gene>
    <name evidence="3" type="ORF">MSHI_33270</name>
</gene>